<reference evidence="2 3" key="1">
    <citation type="submission" date="2019-03" db="EMBL/GenBank/DDBJ databases">
        <title>First draft genome of Liparis tanakae, snailfish: a comprehensive survey of snailfish specific genes.</title>
        <authorList>
            <person name="Kim W."/>
            <person name="Song I."/>
            <person name="Jeong J.-H."/>
            <person name="Kim D."/>
            <person name="Kim S."/>
            <person name="Ryu S."/>
            <person name="Song J.Y."/>
            <person name="Lee S.K."/>
        </authorList>
    </citation>
    <scope>NUCLEOTIDE SEQUENCE [LARGE SCALE GENOMIC DNA]</scope>
    <source>
        <tissue evidence="2">Muscle</tissue>
    </source>
</reference>
<sequence>MEEGEASEAMMKKKTSPDQPLPKLTSREEGANTTSKTVITTITTVQTAEPCSLNFTDPEGNIEILQQLDSGAECNYLVTVYLGYGIEVQVLNVSSLEGEQVSVEDTGGREPFILANESVLLRGLVLRSWSNQISIRFRSDQQHNFGFLLLHYQGEPVPKTRVCCLFKLCPTT</sequence>
<evidence type="ECO:0000313" key="2">
    <source>
        <dbReference type="EMBL" id="TNN86779.1"/>
    </source>
</evidence>
<protein>
    <submittedName>
        <fullName evidence="2">Seizure protein 6</fullName>
    </submittedName>
</protein>
<gene>
    <name evidence="2" type="primary">SEZ6_1</name>
    <name evidence="2" type="ORF">EYF80_002962</name>
</gene>
<accession>A0A4Z2J994</accession>
<dbReference type="EMBL" id="SRLO01000013">
    <property type="protein sequence ID" value="TNN86779.1"/>
    <property type="molecule type" value="Genomic_DNA"/>
</dbReference>
<comment type="caution">
    <text evidence="2">The sequence shown here is derived from an EMBL/GenBank/DDBJ whole genome shotgun (WGS) entry which is preliminary data.</text>
</comment>
<dbReference type="OrthoDB" id="9908249at2759"/>
<proteinExistence type="predicted"/>
<evidence type="ECO:0000256" key="1">
    <source>
        <dbReference type="SAM" id="MobiDB-lite"/>
    </source>
</evidence>
<dbReference type="Proteomes" id="UP000314294">
    <property type="component" value="Unassembled WGS sequence"/>
</dbReference>
<name>A0A4Z2J994_9TELE</name>
<feature type="region of interest" description="Disordered" evidence="1">
    <location>
        <begin position="1"/>
        <end position="35"/>
    </location>
</feature>
<dbReference type="SUPFAM" id="SSF49854">
    <property type="entry name" value="Spermadhesin, CUB domain"/>
    <property type="match status" value="1"/>
</dbReference>
<dbReference type="InterPro" id="IPR035914">
    <property type="entry name" value="Sperma_CUB_dom_sf"/>
</dbReference>
<dbReference type="AlphaFoldDB" id="A0A4Z2J994"/>
<organism evidence="2 3">
    <name type="scientific">Liparis tanakae</name>
    <name type="common">Tanaka's snailfish</name>
    <dbReference type="NCBI Taxonomy" id="230148"/>
    <lineage>
        <taxon>Eukaryota</taxon>
        <taxon>Metazoa</taxon>
        <taxon>Chordata</taxon>
        <taxon>Craniata</taxon>
        <taxon>Vertebrata</taxon>
        <taxon>Euteleostomi</taxon>
        <taxon>Actinopterygii</taxon>
        <taxon>Neopterygii</taxon>
        <taxon>Teleostei</taxon>
        <taxon>Neoteleostei</taxon>
        <taxon>Acanthomorphata</taxon>
        <taxon>Eupercaria</taxon>
        <taxon>Perciformes</taxon>
        <taxon>Cottioidei</taxon>
        <taxon>Cottales</taxon>
        <taxon>Liparidae</taxon>
        <taxon>Liparis</taxon>
    </lineage>
</organism>
<keyword evidence="3" id="KW-1185">Reference proteome</keyword>
<evidence type="ECO:0000313" key="3">
    <source>
        <dbReference type="Proteomes" id="UP000314294"/>
    </source>
</evidence>